<evidence type="ECO:0000256" key="2">
    <source>
        <dbReference type="ARBA" id="ARBA00007103"/>
    </source>
</evidence>
<keyword evidence="5" id="KW-0663">Pyridoxal phosphate</keyword>
<evidence type="ECO:0000313" key="8">
    <source>
        <dbReference type="EMBL" id="PCG67087.1"/>
    </source>
</evidence>
<comment type="similarity">
    <text evidence="2">Belongs to the cysteine synthase/cystathionine beta-synthase family.</text>
</comment>
<dbReference type="STRING" id="7102.A0A2A4J4L8"/>
<dbReference type="CDD" id="cd01561">
    <property type="entry name" value="CBS_like"/>
    <property type="match status" value="1"/>
</dbReference>
<proteinExistence type="inferred from homology"/>
<dbReference type="PANTHER" id="PTHR10314">
    <property type="entry name" value="CYSTATHIONINE BETA-SYNTHASE"/>
    <property type="match status" value="1"/>
</dbReference>
<dbReference type="InterPro" id="IPR001216">
    <property type="entry name" value="P-phosphate_BS"/>
</dbReference>
<dbReference type="SUPFAM" id="SSF53686">
    <property type="entry name" value="Tryptophan synthase beta subunit-like PLP-dependent enzymes"/>
    <property type="match status" value="1"/>
</dbReference>
<name>A0A2A4J4L8_HELVI</name>
<dbReference type="Gene3D" id="3.40.50.1100">
    <property type="match status" value="2"/>
</dbReference>
<reference evidence="8" key="1">
    <citation type="submission" date="2017-09" db="EMBL/GenBank/DDBJ databases">
        <title>Contemporary evolution of a Lepidopteran species, Heliothis virescens, in response to modern agricultural practices.</title>
        <authorList>
            <person name="Fritz M.L."/>
            <person name="Deyonke A.M."/>
            <person name="Papanicolaou A."/>
            <person name="Micinski S."/>
            <person name="Westbrook J."/>
            <person name="Gould F."/>
        </authorList>
    </citation>
    <scope>NUCLEOTIDE SEQUENCE [LARGE SCALE GENOMIC DNA]</scope>
    <source>
        <strain evidence="8">HvINT-</strain>
        <tissue evidence="8">Whole body</tissue>
    </source>
</reference>
<evidence type="ECO:0000256" key="5">
    <source>
        <dbReference type="ARBA" id="ARBA00022898"/>
    </source>
</evidence>
<evidence type="ECO:0000256" key="3">
    <source>
        <dbReference type="ARBA" id="ARBA00022605"/>
    </source>
</evidence>
<feature type="domain" description="Tryptophan synthase beta chain-like PALP" evidence="7">
    <location>
        <begin position="23"/>
        <end position="317"/>
    </location>
</feature>
<keyword evidence="3" id="KW-0028">Amino-acid biosynthesis</keyword>
<evidence type="ECO:0000256" key="4">
    <source>
        <dbReference type="ARBA" id="ARBA00022679"/>
    </source>
</evidence>
<keyword evidence="6" id="KW-0198">Cysteine biosynthesis</keyword>
<dbReference type="AlphaFoldDB" id="A0A2A4J4L8"/>
<dbReference type="GO" id="GO:0006535">
    <property type="term" value="P:cysteine biosynthetic process from serine"/>
    <property type="evidence" value="ECO:0007669"/>
    <property type="project" value="InterPro"/>
</dbReference>
<dbReference type="FunFam" id="3.40.50.1100:FF:000006">
    <property type="entry name" value="Cysteine synthase"/>
    <property type="match status" value="1"/>
</dbReference>
<comment type="caution">
    <text evidence="8">The sequence shown here is derived from an EMBL/GenBank/DDBJ whole genome shotgun (WGS) entry which is preliminary data.</text>
</comment>
<dbReference type="InterPro" id="IPR036052">
    <property type="entry name" value="TrpB-like_PALP_sf"/>
</dbReference>
<comment type="cofactor">
    <cofactor evidence="1">
        <name>pyridoxal 5'-phosphate</name>
        <dbReference type="ChEBI" id="CHEBI:597326"/>
    </cofactor>
</comment>
<sequence length="332" mass="35816">MAPIEKNPHLKYEENEIKSSALELIGNTPIVALDRLYPGPGRILVKCEFMNPGASVKCRSSLSMISRALKTGELKPGAPVVEVTSGNQGCGLAVVCAVLGHPLTLTMSKGNSIQRAIHMEALGAKCVLVDQVEGTYGNVTFADVKVVEEVGLKLVEEQNAYFVSQFNNEANADAHYQSTGPEIWKQTGHHVDAFVATVGTAGTFMGTSRYLKEQNPNIKTYVVEPAGAEAIKGEKITKPLHLLQGSGYGWVPELFKYEFMDGTLSVTDEEAVKYKNLIGEKEGLYVGYTSGANVAAAVKLLQSGLVPEDAWVVTLLNDTGLKYTPVPEELIK</sequence>
<dbReference type="InterPro" id="IPR001926">
    <property type="entry name" value="TrpB-like_PALP"/>
</dbReference>
<organism evidence="8">
    <name type="scientific">Heliothis virescens</name>
    <name type="common">Tobacco budworm moth</name>
    <dbReference type="NCBI Taxonomy" id="7102"/>
    <lineage>
        <taxon>Eukaryota</taxon>
        <taxon>Metazoa</taxon>
        <taxon>Ecdysozoa</taxon>
        <taxon>Arthropoda</taxon>
        <taxon>Hexapoda</taxon>
        <taxon>Insecta</taxon>
        <taxon>Pterygota</taxon>
        <taxon>Neoptera</taxon>
        <taxon>Endopterygota</taxon>
        <taxon>Lepidoptera</taxon>
        <taxon>Glossata</taxon>
        <taxon>Ditrysia</taxon>
        <taxon>Noctuoidea</taxon>
        <taxon>Noctuidae</taxon>
        <taxon>Heliothinae</taxon>
        <taxon>Heliothis</taxon>
    </lineage>
</organism>
<dbReference type="Pfam" id="PF00291">
    <property type="entry name" value="PALP"/>
    <property type="match status" value="1"/>
</dbReference>
<keyword evidence="4" id="KW-0808">Transferase</keyword>
<dbReference type="EMBL" id="NWSH01003029">
    <property type="protein sequence ID" value="PCG67087.1"/>
    <property type="molecule type" value="Genomic_DNA"/>
</dbReference>
<dbReference type="PROSITE" id="PS00901">
    <property type="entry name" value="CYS_SYNTHASE"/>
    <property type="match status" value="1"/>
</dbReference>
<dbReference type="GO" id="GO:0016740">
    <property type="term" value="F:transferase activity"/>
    <property type="evidence" value="ECO:0007669"/>
    <property type="project" value="UniProtKB-KW"/>
</dbReference>
<accession>A0A2A4J4L8</accession>
<protein>
    <recommendedName>
        <fullName evidence="7">Tryptophan synthase beta chain-like PALP domain-containing protein</fullName>
    </recommendedName>
</protein>
<dbReference type="InterPro" id="IPR050214">
    <property type="entry name" value="Cys_Synth/Cystath_Beta-Synth"/>
</dbReference>
<evidence type="ECO:0000256" key="1">
    <source>
        <dbReference type="ARBA" id="ARBA00001933"/>
    </source>
</evidence>
<evidence type="ECO:0000259" key="7">
    <source>
        <dbReference type="Pfam" id="PF00291"/>
    </source>
</evidence>
<gene>
    <name evidence="8" type="ORF">B5V51_6876</name>
</gene>
<evidence type="ECO:0000256" key="6">
    <source>
        <dbReference type="ARBA" id="ARBA00023192"/>
    </source>
</evidence>